<protein>
    <submittedName>
        <fullName evidence="5">DNA-binding response regulator</fullName>
    </submittedName>
</protein>
<dbReference type="GO" id="GO:0006355">
    <property type="term" value="P:regulation of DNA-templated transcription"/>
    <property type="evidence" value="ECO:0007669"/>
    <property type="project" value="TreeGrafter"/>
</dbReference>
<evidence type="ECO:0000256" key="1">
    <source>
        <dbReference type="ARBA" id="ARBA00023125"/>
    </source>
</evidence>
<dbReference type="AlphaFoldDB" id="A0A3P1BJ38"/>
<keyword evidence="6" id="KW-1185">Reference proteome</keyword>
<dbReference type="GO" id="GO:0000976">
    <property type="term" value="F:transcription cis-regulatory region binding"/>
    <property type="evidence" value="ECO:0007669"/>
    <property type="project" value="TreeGrafter"/>
</dbReference>
<dbReference type="Gene3D" id="3.40.50.2300">
    <property type="match status" value="1"/>
</dbReference>
<dbReference type="Proteomes" id="UP000271925">
    <property type="component" value="Unassembled WGS sequence"/>
</dbReference>
<feature type="modified residue" description="4-aspartylphosphate" evidence="2">
    <location>
        <position position="53"/>
    </location>
</feature>
<dbReference type="SMART" id="SM00448">
    <property type="entry name" value="REC"/>
    <property type="match status" value="1"/>
</dbReference>
<evidence type="ECO:0000256" key="2">
    <source>
        <dbReference type="PROSITE-ProRule" id="PRU00169"/>
    </source>
</evidence>
<keyword evidence="2" id="KW-0597">Phosphoprotein</keyword>
<dbReference type="PROSITE" id="PS50930">
    <property type="entry name" value="HTH_LYTTR"/>
    <property type="match status" value="1"/>
</dbReference>
<dbReference type="InterPro" id="IPR039420">
    <property type="entry name" value="WalR-like"/>
</dbReference>
<dbReference type="PANTHER" id="PTHR48111">
    <property type="entry name" value="REGULATOR OF RPOS"/>
    <property type="match status" value="1"/>
</dbReference>
<feature type="domain" description="HTH LytTR-type" evidence="4">
    <location>
        <begin position="132"/>
        <end position="230"/>
    </location>
</feature>
<dbReference type="OrthoDB" id="1646880at2"/>
<dbReference type="InterPro" id="IPR011006">
    <property type="entry name" value="CheY-like_superfamily"/>
</dbReference>
<dbReference type="InterPro" id="IPR007492">
    <property type="entry name" value="LytTR_DNA-bd_dom"/>
</dbReference>
<dbReference type="Gene3D" id="2.40.50.1020">
    <property type="entry name" value="LytTr DNA-binding domain"/>
    <property type="match status" value="1"/>
</dbReference>
<dbReference type="Pfam" id="PF00072">
    <property type="entry name" value="Response_reg"/>
    <property type="match status" value="1"/>
</dbReference>
<keyword evidence="1 5" id="KW-0238">DNA-binding</keyword>
<dbReference type="RefSeq" id="WP_124877609.1">
    <property type="nucleotide sequence ID" value="NZ_RQJO01000010.1"/>
</dbReference>
<sequence>MNYLIVDDEPQARKLLQVYMHSLPHFQLVKLCENALEAYEALHLNRVDLLFLDIKMPLVSGIDFLRSLKEPPLVILTTAYPKYALEGFELEVVDYLLKPIALPRLVQALEKAQRRKQQTESTARPSPNRTHLFLKADHKLVKVDLADIRLIEGMQNYVKVHLTDKILLAAYTMKMLEELLPASEFLRVHRSFIVPIAAITAVHGNLIETAYRDVPIGMSYRETIRKLTGNE</sequence>
<dbReference type="InterPro" id="IPR001789">
    <property type="entry name" value="Sig_transdc_resp-reg_receiver"/>
</dbReference>
<name>A0A3P1BJ38_9BACT</name>
<dbReference type="GO" id="GO:0000156">
    <property type="term" value="F:phosphorelay response regulator activity"/>
    <property type="evidence" value="ECO:0007669"/>
    <property type="project" value="TreeGrafter"/>
</dbReference>
<reference evidence="5 6" key="1">
    <citation type="submission" date="2018-11" db="EMBL/GenBank/DDBJ databases">
        <authorList>
            <person name="Zhou Z."/>
            <person name="Wang G."/>
        </authorList>
    </citation>
    <scope>NUCLEOTIDE SEQUENCE [LARGE SCALE GENOMIC DNA]</scope>
    <source>
        <strain evidence="5 6">KCTC52004</strain>
    </source>
</reference>
<comment type="caution">
    <text evidence="5">The sequence shown here is derived from an EMBL/GenBank/DDBJ whole genome shotgun (WGS) entry which is preliminary data.</text>
</comment>
<dbReference type="SMART" id="SM00850">
    <property type="entry name" value="LytTR"/>
    <property type="match status" value="1"/>
</dbReference>
<accession>A0A3P1BJ38</accession>
<proteinExistence type="predicted"/>
<gene>
    <name evidence="5" type="ORF">EHT25_23520</name>
</gene>
<dbReference type="GO" id="GO:0032993">
    <property type="term" value="C:protein-DNA complex"/>
    <property type="evidence" value="ECO:0007669"/>
    <property type="project" value="TreeGrafter"/>
</dbReference>
<feature type="domain" description="Response regulatory" evidence="3">
    <location>
        <begin position="2"/>
        <end position="113"/>
    </location>
</feature>
<dbReference type="PROSITE" id="PS50110">
    <property type="entry name" value="RESPONSE_REGULATORY"/>
    <property type="match status" value="1"/>
</dbReference>
<dbReference type="Pfam" id="PF04397">
    <property type="entry name" value="LytTR"/>
    <property type="match status" value="1"/>
</dbReference>
<dbReference type="EMBL" id="RQJO01000010">
    <property type="protein sequence ID" value="RRB01147.1"/>
    <property type="molecule type" value="Genomic_DNA"/>
</dbReference>
<evidence type="ECO:0000259" key="3">
    <source>
        <dbReference type="PROSITE" id="PS50110"/>
    </source>
</evidence>
<dbReference type="SUPFAM" id="SSF52172">
    <property type="entry name" value="CheY-like"/>
    <property type="match status" value="1"/>
</dbReference>
<evidence type="ECO:0000313" key="5">
    <source>
        <dbReference type="EMBL" id="RRB01147.1"/>
    </source>
</evidence>
<dbReference type="GO" id="GO:0005829">
    <property type="term" value="C:cytosol"/>
    <property type="evidence" value="ECO:0007669"/>
    <property type="project" value="TreeGrafter"/>
</dbReference>
<evidence type="ECO:0000313" key="6">
    <source>
        <dbReference type="Proteomes" id="UP000271925"/>
    </source>
</evidence>
<organism evidence="5 6">
    <name type="scientific">Larkinella rosea</name>
    <dbReference type="NCBI Taxonomy" id="2025312"/>
    <lineage>
        <taxon>Bacteria</taxon>
        <taxon>Pseudomonadati</taxon>
        <taxon>Bacteroidota</taxon>
        <taxon>Cytophagia</taxon>
        <taxon>Cytophagales</taxon>
        <taxon>Spirosomataceae</taxon>
        <taxon>Larkinella</taxon>
    </lineage>
</organism>
<evidence type="ECO:0000259" key="4">
    <source>
        <dbReference type="PROSITE" id="PS50930"/>
    </source>
</evidence>
<dbReference type="PANTHER" id="PTHR48111:SF17">
    <property type="entry name" value="TRANSCRIPTIONAL REGULATORY PROTEIN YPDB"/>
    <property type="match status" value="1"/>
</dbReference>